<gene>
    <name evidence="2" type="ORF">KI688_011029</name>
</gene>
<evidence type="ECO:0000313" key="3">
    <source>
        <dbReference type="Proteomes" id="UP000707451"/>
    </source>
</evidence>
<evidence type="ECO:0008006" key="4">
    <source>
        <dbReference type="Google" id="ProtNLM"/>
    </source>
</evidence>
<evidence type="ECO:0000256" key="1">
    <source>
        <dbReference type="PROSITE-ProRule" id="PRU00023"/>
    </source>
</evidence>
<reference evidence="2" key="1">
    <citation type="submission" date="2021-06" db="EMBL/GenBank/DDBJ databases">
        <title>Genome Sequence of Mortierella hyaline Strain SCG-10, a Cold-Adapted, Nitrate-Reducing Fungus Isolated from Soil in Minnesota, USA.</title>
        <authorList>
            <person name="Aldossari N."/>
        </authorList>
    </citation>
    <scope>NUCLEOTIDE SEQUENCE</scope>
    <source>
        <strain evidence="2">SCG-10</strain>
    </source>
</reference>
<name>A0A9P7XZW9_9FUNG</name>
<dbReference type="PROSITE" id="PS50297">
    <property type="entry name" value="ANK_REP_REGION"/>
    <property type="match status" value="1"/>
</dbReference>
<feature type="repeat" description="ANK" evidence="1">
    <location>
        <begin position="135"/>
        <end position="167"/>
    </location>
</feature>
<comment type="caution">
    <text evidence="2">The sequence shown here is derived from an EMBL/GenBank/DDBJ whole genome shotgun (WGS) entry which is preliminary data.</text>
</comment>
<dbReference type="OrthoDB" id="194358at2759"/>
<evidence type="ECO:0000313" key="2">
    <source>
        <dbReference type="EMBL" id="KAG9068746.1"/>
    </source>
</evidence>
<dbReference type="PROSITE" id="PS50088">
    <property type="entry name" value="ANK_REPEAT"/>
    <property type="match status" value="1"/>
</dbReference>
<accession>A0A9P7XZW9</accession>
<organism evidence="2 3">
    <name type="scientific">Linnemannia hyalina</name>
    <dbReference type="NCBI Taxonomy" id="64524"/>
    <lineage>
        <taxon>Eukaryota</taxon>
        <taxon>Fungi</taxon>
        <taxon>Fungi incertae sedis</taxon>
        <taxon>Mucoromycota</taxon>
        <taxon>Mortierellomycotina</taxon>
        <taxon>Mortierellomycetes</taxon>
        <taxon>Mortierellales</taxon>
        <taxon>Mortierellaceae</taxon>
        <taxon>Linnemannia</taxon>
    </lineage>
</organism>
<dbReference type="SMART" id="SM00248">
    <property type="entry name" value="ANK"/>
    <property type="match status" value="1"/>
</dbReference>
<dbReference type="EMBL" id="JAHRHY010000006">
    <property type="protein sequence ID" value="KAG9068746.1"/>
    <property type="molecule type" value="Genomic_DNA"/>
</dbReference>
<protein>
    <recommendedName>
        <fullName evidence="4">Ankyrin</fullName>
    </recommendedName>
</protein>
<dbReference type="Pfam" id="PF00023">
    <property type="entry name" value="Ank"/>
    <property type="match status" value="1"/>
</dbReference>
<proteinExistence type="predicted"/>
<keyword evidence="3" id="KW-1185">Reference proteome</keyword>
<keyword evidence="1" id="KW-0040">ANK repeat</keyword>
<dbReference type="AlphaFoldDB" id="A0A9P7XZW9"/>
<sequence>MLSSIGKLLGSRTDLDKSNDSLGTAGGPASEVSEVLINEFFTAIHEQDTEAVRQLLVDHKADLTRARFKPEPRTVRFPDEVERDAYTLLGAYLGPLTGLQYSILTGRDAIAKDILDSTFEQGEGNCYLMLMPGLDGNTALHLAVLLGASAMVSALIERGADVALKNKRGYSAVDMSDNPDILQLLQSGDDEDTQ</sequence>
<dbReference type="Gene3D" id="1.25.40.20">
    <property type="entry name" value="Ankyrin repeat-containing domain"/>
    <property type="match status" value="1"/>
</dbReference>
<dbReference type="Proteomes" id="UP000707451">
    <property type="component" value="Unassembled WGS sequence"/>
</dbReference>
<dbReference type="SUPFAM" id="SSF48403">
    <property type="entry name" value="Ankyrin repeat"/>
    <property type="match status" value="1"/>
</dbReference>
<dbReference type="InterPro" id="IPR002110">
    <property type="entry name" value="Ankyrin_rpt"/>
</dbReference>
<dbReference type="InterPro" id="IPR036770">
    <property type="entry name" value="Ankyrin_rpt-contain_sf"/>
</dbReference>